<evidence type="ECO:0000313" key="6">
    <source>
        <dbReference type="Proteomes" id="UP001319045"/>
    </source>
</evidence>
<proteinExistence type="predicted"/>
<keyword evidence="1" id="KW-0805">Transcription regulation</keyword>
<sequence length="291" mass="33628">MKKFKYLVTDTKDLLWGLNVDTVGYEENLPGEDYPTHGHADGFYFNVAKGRILQEYQMLYVKEGGGAFKSHSVGEVELRSGDIFLLFPDEWHSYRPNDNTGWKCYWLGFKGRNMDDRVNAGFLSPEHPIYHVGYSSEIIRMLDMALHVADEEAIHSQQVLAGITNYLIGLMYSLESSNQLQQNFVHTDIVNRARQMIRETLEDGTTIQEIAVRLGMSYSNFRKIFKEFTGFSPSMYQQDLKLQRAKDLLATTDMTIKEIAYQLNFESPDYFSSKFRLKTGLKPSEFRGNER</sequence>
<dbReference type="Gene3D" id="2.60.120.280">
    <property type="entry name" value="Regulatory protein AraC"/>
    <property type="match status" value="1"/>
</dbReference>
<dbReference type="InterPro" id="IPR018060">
    <property type="entry name" value="HTH_AraC"/>
</dbReference>
<dbReference type="InterPro" id="IPR018062">
    <property type="entry name" value="HTH_AraC-typ_CS"/>
</dbReference>
<dbReference type="SUPFAM" id="SSF51215">
    <property type="entry name" value="Regulatory protein AraC"/>
    <property type="match status" value="1"/>
</dbReference>
<feature type="domain" description="HTH araC/xylS-type" evidence="4">
    <location>
        <begin position="191"/>
        <end position="289"/>
    </location>
</feature>
<evidence type="ECO:0000256" key="1">
    <source>
        <dbReference type="ARBA" id="ARBA00023015"/>
    </source>
</evidence>
<dbReference type="PANTHER" id="PTHR43280">
    <property type="entry name" value="ARAC-FAMILY TRANSCRIPTIONAL REGULATOR"/>
    <property type="match status" value="1"/>
</dbReference>
<evidence type="ECO:0000313" key="5">
    <source>
        <dbReference type="EMBL" id="BCS84820.1"/>
    </source>
</evidence>
<dbReference type="InterPro" id="IPR009057">
    <property type="entry name" value="Homeodomain-like_sf"/>
</dbReference>
<dbReference type="RefSeq" id="WP_207155011.1">
    <property type="nucleotide sequence ID" value="NZ_AP024484.1"/>
</dbReference>
<gene>
    <name evidence="5" type="ORF">prwr041_07130</name>
</gene>
<evidence type="ECO:0000256" key="3">
    <source>
        <dbReference type="ARBA" id="ARBA00023163"/>
    </source>
</evidence>
<keyword evidence="3" id="KW-0804">Transcription</keyword>
<dbReference type="PANTHER" id="PTHR43280:SF30">
    <property type="entry name" value="MMSAB OPERON REGULATORY PROTEIN"/>
    <property type="match status" value="1"/>
</dbReference>
<dbReference type="SMART" id="SM00342">
    <property type="entry name" value="HTH_ARAC"/>
    <property type="match status" value="1"/>
</dbReference>
<dbReference type="SUPFAM" id="SSF46689">
    <property type="entry name" value="Homeodomain-like"/>
    <property type="match status" value="2"/>
</dbReference>
<keyword evidence="6" id="KW-1185">Reference proteome</keyword>
<reference evidence="5 6" key="1">
    <citation type="journal article" date="2022" name="Int. J. Syst. Evol. Microbiol.">
        <title>Prevotella herbatica sp. nov., a plant polysaccharide-decomposing anaerobic bacterium isolated from a methanogenic reactor.</title>
        <authorList>
            <person name="Uek A."/>
            <person name="Tonouchi A."/>
            <person name="Kaku N."/>
            <person name="Ueki K."/>
        </authorList>
    </citation>
    <scope>NUCLEOTIDE SEQUENCE [LARGE SCALE GENOMIC DNA]</scope>
    <source>
        <strain evidence="5 6">WR041</strain>
    </source>
</reference>
<dbReference type="InterPro" id="IPR037923">
    <property type="entry name" value="HTH-like"/>
</dbReference>
<organism evidence="5 6">
    <name type="scientific">Prevotella herbatica</name>
    <dbReference type="NCBI Taxonomy" id="2801997"/>
    <lineage>
        <taxon>Bacteria</taxon>
        <taxon>Pseudomonadati</taxon>
        <taxon>Bacteroidota</taxon>
        <taxon>Bacteroidia</taxon>
        <taxon>Bacteroidales</taxon>
        <taxon>Prevotellaceae</taxon>
        <taxon>Prevotella</taxon>
    </lineage>
</organism>
<dbReference type="PROSITE" id="PS01124">
    <property type="entry name" value="HTH_ARAC_FAMILY_2"/>
    <property type="match status" value="1"/>
</dbReference>
<dbReference type="Gene3D" id="1.10.10.60">
    <property type="entry name" value="Homeodomain-like"/>
    <property type="match status" value="2"/>
</dbReference>
<dbReference type="Pfam" id="PF02311">
    <property type="entry name" value="AraC_binding"/>
    <property type="match status" value="1"/>
</dbReference>
<name>A0ABN6EG05_9BACT</name>
<dbReference type="Proteomes" id="UP001319045">
    <property type="component" value="Chromosome"/>
</dbReference>
<dbReference type="EMBL" id="AP024484">
    <property type="protein sequence ID" value="BCS84820.1"/>
    <property type="molecule type" value="Genomic_DNA"/>
</dbReference>
<accession>A0ABN6EG05</accession>
<dbReference type="Pfam" id="PF12833">
    <property type="entry name" value="HTH_18"/>
    <property type="match status" value="1"/>
</dbReference>
<dbReference type="InterPro" id="IPR003313">
    <property type="entry name" value="AraC-bd"/>
</dbReference>
<protein>
    <submittedName>
        <fullName evidence="5">Transcriptional regulator</fullName>
    </submittedName>
</protein>
<dbReference type="PROSITE" id="PS00041">
    <property type="entry name" value="HTH_ARAC_FAMILY_1"/>
    <property type="match status" value="1"/>
</dbReference>
<evidence type="ECO:0000259" key="4">
    <source>
        <dbReference type="PROSITE" id="PS01124"/>
    </source>
</evidence>
<evidence type="ECO:0000256" key="2">
    <source>
        <dbReference type="ARBA" id="ARBA00023125"/>
    </source>
</evidence>
<keyword evidence="2" id="KW-0238">DNA-binding</keyword>